<comment type="caution">
    <text evidence="1">The sequence shown here is derived from an EMBL/GenBank/DDBJ whole genome shotgun (WGS) entry which is preliminary data.</text>
</comment>
<accession>A0A9K3LPH5</accession>
<keyword evidence="2" id="KW-1185">Reference proteome</keyword>
<name>A0A9K3LPH5_9STRA</name>
<gene>
    <name evidence="1" type="ORF">IV203_028370</name>
</gene>
<dbReference type="AlphaFoldDB" id="A0A9K3LPH5"/>
<dbReference type="Proteomes" id="UP000693970">
    <property type="component" value="Unassembled WGS sequence"/>
</dbReference>
<organism evidence="1 2">
    <name type="scientific">Nitzschia inconspicua</name>
    <dbReference type="NCBI Taxonomy" id="303405"/>
    <lineage>
        <taxon>Eukaryota</taxon>
        <taxon>Sar</taxon>
        <taxon>Stramenopiles</taxon>
        <taxon>Ochrophyta</taxon>
        <taxon>Bacillariophyta</taxon>
        <taxon>Bacillariophyceae</taxon>
        <taxon>Bacillariophycidae</taxon>
        <taxon>Bacillariales</taxon>
        <taxon>Bacillariaceae</taxon>
        <taxon>Nitzschia</taxon>
    </lineage>
</organism>
<reference evidence="1" key="1">
    <citation type="journal article" date="2021" name="Sci. Rep.">
        <title>Diploid genomic architecture of Nitzschia inconspicua, an elite biomass production diatom.</title>
        <authorList>
            <person name="Oliver A."/>
            <person name="Podell S."/>
            <person name="Pinowska A."/>
            <person name="Traller J.C."/>
            <person name="Smith S.R."/>
            <person name="McClure R."/>
            <person name="Beliaev A."/>
            <person name="Bohutskyi P."/>
            <person name="Hill E.A."/>
            <person name="Rabines A."/>
            <person name="Zheng H."/>
            <person name="Allen L.Z."/>
            <person name="Kuo A."/>
            <person name="Grigoriev I.V."/>
            <person name="Allen A.E."/>
            <person name="Hazlebeck D."/>
            <person name="Allen E.E."/>
        </authorList>
    </citation>
    <scope>NUCLEOTIDE SEQUENCE</scope>
    <source>
        <strain evidence="1">Hildebrandi</strain>
    </source>
</reference>
<reference evidence="1" key="2">
    <citation type="submission" date="2021-04" db="EMBL/GenBank/DDBJ databases">
        <authorList>
            <person name="Podell S."/>
        </authorList>
    </citation>
    <scope>NUCLEOTIDE SEQUENCE</scope>
    <source>
        <strain evidence="1">Hildebrandi</strain>
    </source>
</reference>
<evidence type="ECO:0000313" key="2">
    <source>
        <dbReference type="Proteomes" id="UP000693970"/>
    </source>
</evidence>
<evidence type="ECO:0000313" key="1">
    <source>
        <dbReference type="EMBL" id="KAG7365700.1"/>
    </source>
</evidence>
<protein>
    <submittedName>
        <fullName evidence="1">Uncharacterized protein</fullName>
    </submittedName>
</protein>
<proteinExistence type="predicted"/>
<dbReference type="EMBL" id="JAGRRH010000007">
    <property type="protein sequence ID" value="KAG7365700.1"/>
    <property type="molecule type" value="Genomic_DNA"/>
</dbReference>
<sequence length="147" mass="16583">MSPFLWLYFFQRVEGEVLENIPIFTTGGDILQFLLSHPFNSSRHAVLGKNQLRCDLLRCPTSGILYWDVHIGLALGQKKLTKTGYKTTILSGDALASHCKHAFLYATVRFVKQQKKVLAVIRKKVFAVGLDIGRILRDPSNHITSID</sequence>